<protein>
    <submittedName>
        <fullName evidence="2">Uncharacterized protein</fullName>
    </submittedName>
</protein>
<accession>A0A290DR13</accession>
<dbReference type="EMBL" id="MF510496">
    <property type="protein sequence ID" value="ATB17719.1"/>
    <property type="molecule type" value="Genomic_DNA"/>
</dbReference>
<evidence type="ECO:0000313" key="2">
    <source>
        <dbReference type="EMBL" id="ATB17719.1"/>
    </source>
</evidence>
<feature type="region of interest" description="Disordered" evidence="1">
    <location>
        <begin position="1"/>
        <end position="68"/>
    </location>
</feature>
<proteinExistence type="predicted"/>
<name>A0A290DR13_KLEPN</name>
<sequence>MLSIRRLASYRPKGQGEAGYEAAKSDVNRSDRHLFNRHCDGTGNEERPLRGTNPNRPDGGHCLHSLRI</sequence>
<organism evidence="2">
    <name type="scientific">Klebsiella pneumoniae</name>
    <dbReference type="NCBI Taxonomy" id="573"/>
    <lineage>
        <taxon>Bacteria</taxon>
        <taxon>Pseudomonadati</taxon>
        <taxon>Pseudomonadota</taxon>
        <taxon>Gammaproteobacteria</taxon>
        <taxon>Enterobacterales</taxon>
        <taxon>Enterobacteriaceae</taxon>
        <taxon>Klebsiella/Raoultella group</taxon>
        <taxon>Klebsiella</taxon>
        <taxon>Klebsiella pneumoniae complex</taxon>
    </lineage>
</organism>
<geneLocation type="plasmid" evidence="2">
    <name>pMCR_SCKP-LL83</name>
</geneLocation>
<keyword evidence="2" id="KW-0614">Plasmid</keyword>
<dbReference type="AlphaFoldDB" id="A0A290DR13"/>
<gene>
    <name evidence="2" type="ORF">BHBPJHBE_00047</name>
</gene>
<evidence type="ECO:0000256" key="1">
    <source>
        <dbReference type="SAM" id="MobiDB-lite"/>
    </source>
</evidence>
<reference evidence="2" key="1">
    <citation type="submission" date="2017-07" db="EMBL/GenBank/DDBJ databases">
        <title>The complete sequence of plasmid pMCR_SCKP-LL83.</title>
        <authorList>
            <person name="Liu L."/>
            <person name="Feng Y."/>
            <person name="Zong Z."/>
        </authorList>
    </citation>
    <scope>NUCLEOTIDE SEQUENCE</scope>
    <source>
        <strain evidence="2">SCKP-LL83</strain>
        <plasmid evidence="2">pMCR_SCKP-LL83</plasmid>
    </source>
</reference>
<feature type="compositionally biased region" description="Basic and acidic residues" evidence="1">
    <location>
        <begin position="23"/>
        <end position="49"/>
    </location>
</feature>